<evidence type="ECO:0000256" key="2">
    <source>
        <dbReference type="SAM" id="Phobius"/>
    </source>
</evidence>
<keyword evidence="2" id="KW-1133">Transmembrane helix</keyword>
<organism evidence="3 4">
    <name type="scientific">Collybia nuda</name>
    <dbReference type="NCBI Taxonomy" id="64659"/>
    <lineage>
        <taxon>Eukaryota</taxon>
        <taxon>Fungi</taxon>
        <taxon>Dikarya</taxon>
        <taxon>Basidiomycota</taxon>
        <taxon>Agaricomycotina</taxon>
        <taxon>Agaricomycetes</taxon>
        <taxon>Agaricomycetidae</taxon>
        <taxon>Agaricales</taxon>
        <taxon>Tricholomatineae</taxon>
        <taxon>Clitocybaceae</taxon>
        <taxon>Collybia</taxon>
    </lineage>
</organism>
<keyword evidence="2" id="KW-0472">Membrane</keyword>
<protein>
    <submittedName>
        <fullName evidence="3">Uncharacterized protein</fullName>
    </submittedName>
</protein>
<gene>
    <name evidence="3" type="ORF">BDZ94DRAFT_1232374</name>
</gene>
<sequence>MTDNNKLLADDALRWHLKFHCWKCTSSPAFIFVLLDMGGGVFAVVGWLWRFVREQKYFGVDAECSATEIWYPGALRNGYSNKGNYISLRPYPDPHPQQAAEKSRPSRGLSVNTQGAIWT</sequence>
<reference evidence="3" key="1">
    <citation type="submission" date="2020-11" db="EMBL/GenBank/DDBJ databases">
        <authorList>
            <consortium name="DOE Joint Genome Institute"/>
            <person name="Ahrendt S."/>
            <person name="Riley R."/>
            <person name="Andreopoulos W."/>
            <person name="Labutti K."/>
            <person name="Pangilinan J."/>
            <person name="Ruiz-Duenas F.J."/>
            <person name="Barrasa J.M."/>
            <person name="Sanchez-Garcia M."/>
            <person name="Camarero S."/>
            <person name="Miyauchi S."/>
            <person name="Serrano A."/>
            <person name="Linde D."/>
            <person name="Babiker R."/>
            <person name="Drula E."/>
            <person name="Ayuso-Fernandez I."/>
            <person name="Pacheco R."/>
            <person name="Padilla G."/>
            <person name="Ferreira P."/>
            <person name="Barriuso J."/>
            <person name="Kellner H."/>
            <person name="Castanera R."/>
            <person name="Alfaro M."/>
            <person name="Ramirez L."/>
            <person name="Pisabarro A.G."/>
            <person name="Kuo A."/>
            <person name="Tritt A."/>
            <person name="Lipzen A."/>
            <person name="He G."/>
            <person name="Yan M."/>
            <person name="Ng V."/>
            <person name="Cullen D."/>
            <person name="Martin F."/>
            <person name="Rosso M.-N."/>
            <person name="Henrissat B."/>
            <person name="Hibbett D."/>
            <person name="Martinez A.T."/>
            <person name="Grigoriev I.V."/>
        </authorList>
    </citation>
    <scope>NUCLEOTIDE SEQUENCE</scope>
    <source>
        <strain evidence="3">CBS 247.69</strain>
    </source>
</reference>
<dbReference type="EMBL" id="MU150233">
    <property type="protein sequence ID" value="KAF9468315.1"/>
    <property type="molecule type" value="Genomic_DNA"/>
</dbReference>
<name>A0A9P5YGN5_9AGAR</name>
<dbReference type="AlphaFoldDB" id="A0A9P5YGN5"/>
<keyword evidence="2" id="KW-0812">Transmembrane</keyword>
<feature type="compositionally biased region" description="Polar residues" evidence="1">
    <location>
        <begin position="109"/>
        <end position="119"/>
    </location>
</feature>
<evidence type="ECO:0000256" key="1">
    <source>
        <dbReference type="SAM" id="MobiDB-lite"/>
    </source>
</evidence>
<feature type="transmembrane region" description="Helical" evidence="2">
    <location>
        <begin position="29"/>
        <end position="49"/>
    </location>
</feature>
<evidence type="ECO:0000313" key="4">
    <source>
        <dbReference type="Proteomes" id="UP000807353"/>
    </source>
</evidence>
<proteinExistence type="predicted"/>
<accession>A0A9P5YGN5</accession>
<dbReference type="Proteomes" id="UP000807353">
    <property type="component" value="Unassembled WGS sequence"/>
</dbReference>
<comment type="caution">
    <text evidence="3">The sequence shown here is derived from an EMBL/GenBank/DDBJ whole genome shotgun (WGS) entry which is preliminary data.</text>
</comment>
<feature type="region of interest" description="Disordered" evidence="1">
    <location>
        <begin position="88"/>
        <end position="119"/>
    </location>
</feature>
<keyword evidence="4" id="KW-1185">Reference proteome</keyword>
<evidence type="ECO:0000313" key="3">
    <source>
        <dbReference type="EMBL" id="KAF9468315.1"/>
    </source>
</evidence>